<evidence type="ECO:0000313" key="9">
    <source>
        <dbReference type="Proteomes" id="UP000653305"/>
    </source>
</evidence>
<evidence type="ECO:0000259" key="6">
    <source>
        <dbReference type="Pfam" id="PF00006"/>
    </source>
</evidence>
<evidence type="ECO:0000256" key="2">
    <source>
        <dbReference type="ARBA" id="ARBA00008936"/>
    </source>
</evidence>
<organism evidence="8 9">
    <name type="scientific">Phtheirospermum japonicum</name>
    <dbReference type="NCBI Taxonomy" id="374723"/>
    <lineage>
        <taxon>Eukaryota</taxon>
        <taxon>Viridiplantae</taxon>
        <taxon>Streptophyta</taxon>
        <taxon>Embryophyta</taxon>
        <taxon>Tracheophyta</taxon>
        <taxon>Spermatophyta</taxon>
        <taxon>Magnoliopsida</taxon>
        <taxon>eudicotyledons</taxon>
        <taxon>Gunneridae</taxon>
        <taxon>Pentapetalae</taxon>
        <taxon>asterids</taxon>
        <taxon>lamiids</taxon>
        <taxon>Lamiales</taxon>
        <taxon>Orobanchaceae</taxon>
        <taxon>Orobanchaceae incertae sedis</taxon>
        <taxon>Phtheirospermum</taxon>
    </lineage>
</organism>
<evidence type="ECO:0000256" key="4">
    <source>
        <dbReference type="ARBA" id="ARBA00016087"/>
    </source>
</evidence>
<dbReference type="Proteomes" id="UP000653305">
    <property type="component" value="Unassembled WGS sequence"/>
</dbReference>
<dbReference type="Pfam" id="PF00006">
    <property type="entry name" value="ATP-synt_ab"/>
    <property type="match status" value="1"/>
</dbReference>
<comment type="similarity">
    <text evidence="2">Belongs to the ATPase alpha/beta chains family.</text>
</comment>
<dbReference type="InterPro" id="IPR027417">
    <property type="entry name" value="P-loop_NTPase"/>
</dbReference>
<accession>A0A830CVT0</accession>
<keyword evidence="9" id="KW-1185">Reference proteome</keyword>
<dbReference type="PANTHER" id="PTHR48082">
    <property type="entry name" value="ATP SYNTHASE SUBUNIT ALPHA, MITOCHONDRIAL"/>
    <property type="match status" value="1"/>
</dbReference>
<evidence type="ECO:0000256" key="5">
    <source>
        <dbReference type="SAM" id="Phobius"/>
    </source>
</evidence>
<comment type="caution">
    <text evidence="8">The sequence shown here is derived from an EMBL/GenBank/DDBJ whole genome shotgun (WGS) entry which is preliminary data.</text>
</comment>
<comment type="subcellular location">
    <subcellularLocation>
        <location evidence="1">Membrane</location>
    </subcellularLocation>
</comment>
<dbReference type="SUPFAM" id="SSF52540">
    <property type="entry name" value="P-loop containing nucleoside triphosphate hydrolases"/>
    <property type="match status" value="1"/>
</dbReference>
<dbReference type="InterPro" id="IPR038376">
    <property type="entry name" value="ATP_synth_asu_C_sf"/>
</dbReference>
<dbReference type="GO" id="GO:0043531">
    <property type="term" value="F:ADP binding"/>
    <property type="evidence" value="ECO:0007669"/>
    <property type="project" value="TreeGrafter"/>
</dbReference>
<comment type="subunit">
    <text evidence="3">F-type ATPases have 2 components, CF(1) - the catalytic core - and CF(0) - the membrane proton channel. CF(1) has five subunits: alpha(3), beta(3), gamma(1), delta(1), epsilon(1). CF(0) has three main subunits: a, b and c.</text>
</comment>
<evidence type="ECO:0000259" key="7">
    <source>
        <dbReference type="Pfam" id="PF00306"/>
    </source>
</evidence>
<dbReference type="PANTHER" id="PTHR48082:SF2">
    <property type="entry name" value="ATP SYNTHASE SUBUNIT ALPHA, MITOCHONDRIAL"/>
    <property type="match status" value="1"/>
</dbReference>
<feature type="domain" description="ATPase F1/V1/A1 complex alpha/beta subunit nucleotide-binding" evidence="6">
    <location>
        <begin position="158"/>
        <end position="194"/>
    </location>
</feature>
<keyword evidence="5" id="KW-0812">Transmembrane</keyword>
<dbReference type="GO" id="GO:0045259">
    <property type="term" value="C:proton-transporting ATP synthase complex"/>
    <property type="evidence" value="ECO:0007669"/>
    <property type="project" value="InterPro"/>
</dbReference>
<dbReference type="GO" id="GO:0005524">
    <property type="term" value="F:ATP binding"/>
    <property type="evidence" value="ECO:0007669"/>
    <property type="project" value="InterPro"/>
</dbReference>
<evidence type="ECO:0000313" key="8">
    <source>
        <dbReference type="EMBL" id="GFP99135.1"/>
    </source>
</evidence>
<sequence length="244" mass="27329">MPETRTGCLAMVFVRLVDAQRWRNVLLWRALHYSCNSCDLLAVILLRVLQGIFVCLYNYFVVLRAYSYINGRGRGCKILLVITISLLTFYFAHDLPWLARCTPCPSGTKKVCPTIARSENYKSFQCSFRNYNDLVSLLLNTNYVAHPIKNPPILQGVAYVPTNVISITDGQIFLSADLFYTGIRLAINVGISVSRVGSAAQIKPMKQVVVKLKLELAQFAELEAFAQFASDLDKATHNQLAIGQ</sequence>
<keyword evidence="5" id="KW-0472">Membrane</keyword>
<reference evidence="8" key="1">
    <citation type="submission" date="2020-07" db="EMBL/GenBank/DDBJ databases">
        <title>Ethylene signaling mediates host invasion by parasitic plants.</title>
        <authorList>
            <person name="Yoshida S."/>
        </authorList>
    </citation>
    <scope>NUCLEOTIDE SEQUENCE</scope>
    <source>
        <strain evidence="8">Okayama</strain>
    </source>
</reference>
<keyword evidence="5" id="KW-1133">Transmembrane helix</keyword>
<dbReference type="AlphaFoldDB" id="A0A830CVT0"/>
<dbReference type="InterPro" id="IPR005294">
    <property type="entry name" value="ATP_synth_F1_asu"/>
</dbReference>
<dbReference type="InterPro" id="IPR000194">
    <property type="entry name" value="ATPase_F1/V1/A1_a/bsu_nucl-bd"/>
</dbReference>
<dbReference type="OrthoDB" id="428525at2759"/>
<dbReference type="GO" id="GO:0046933">
    <property type="term" value="F:proton-transporting ATP synthase activity, rotational mechanism"/>
    <property type="evidence" value="ECO:0007669"/>
    <property type="project" value="InterPro"/>
</dbReference>
<feature type="transmembrane region" description="Helical" evidence="5">
    <location>
        <begin position="43"/>
        <end position="66"/>
    </location>
</feature>
<proteinExistence type="inferred from homology"/>
<protein>
    <recommendedName>
        <fullName evidence="4">ATP synthase subunit alpha, mitochondrial</fullName>
    </recommendedName>
</protein>
<gene>
    <name evidence="8" type="ORF">PHJA_002057400</name>
</gene>
<dbReference type="Gene3D" id="1.20.150.20">
    <property type="entry name" value="ATP synthase alpha/beta chain, C-terminal domain"/>
    <property type="match status" value="1"/>
</dbReference>
<dbReference type="EMBL" id="BMAC01000557">
    <property type="protein sequence ID" value="GFP99135.1"/>
    <property type="molecule type" value="Genomic_DNA"/>
</dbReference>
<dbReference type="SUPFAM" id="SSF47917">
    <property type="entry name" value="C-terminal domain of alpha and beta subunits of F1 ATP synthase"/>
    <property type="match status" value="1"/>
</dbReference>
<feature type="transmembrane region" description="Helical" evidence="5">
    <location>
        <begin position="78"/>
        <end position="99"/>
    </location>
</feature>
<evidence type="ECO:0000256" key="3">
    <source>
        <dbReference type="ARBA" id="ARBA00011648"/>
    </source>
</evidence>
<feature type="domain" description="ATP synthase alpha subunit C-terminal" evidence="7">
    <location>
        <begin position="201"/>
        <end position="244"/>
    </location>
</feature>
<evidence type="ECO:0000256" key="1">
    <source>
        <dbReference type="ARBA" id="ARBA00004370"/>
    </source>
</evidence>
<dbReference type="Pfam" id="PF00306">
    <property type="entry name" value="ATP-synt_ab_C"/>
    <property type="match status" value="1"/>
</dbReference>
<dbReference type="InterPro" id="IPR000793">
    <property type="entry name" value="ATP_synth_asu_C"/>
</dbReference>
<dbReference type="Gene3D" id="3.40.50.300">
    <property type="entry name" value="P-loop containing nucleotide triphosphate hydrolases"/>
    <property type="match status" value="1"/>
</dbReference>
<name>A0A830CVT0_9LAMI</name>